<protein>
    <submittedName>
        <fullName evidence="2">Uncharacterized protein</fullName>
    </submittedName>
</protein>
<accession>A0A7C9N5H0</accession>
<organism evidence="2 3">
    <name type="scientific">Herbidospora solisilvae</name>
    <dbReference type="NCBI Taxonomy" id="2696284"/>
    <lineage>
        <taxon>Bacteria</taxon>
        <taxon>Bacillati</taxon>
        <taxon>Actinomycetota</taxon>
        <taxon>Actinomycetes</taxon>
        <taxon>Streptosporangiales</taxon>
        <taxon>Streptosporangiaceae</taxon>
        <taxon>Herbidospora</taxon>
    </lineage>
</organism>
<feature type="transmembrane region" description="Helical" evidence="1">
    <location>
        <begin position="103"/>
        <end position="126"/>
    </location>
</feature>
<comment type="caution">
    <text evidence="2">The sequence shown here is derived from an EMBL/GenBank/DDBJ whole genome shotgun (WGS) entry which is preliminary data.</text>
</comment>
<reference evidence="2 3" key="1">
    <citation type="submission" date="2020-01" db="EMBL/GenBank/DDBJ databases">
        <title>Herbidospora sp. NEAU-GS84 nov., a novel actinomycete isolated from soil.</title>
        <authorList>
            <person name="Han L."/>
        </authorList>
    </citation>
    <scope>NUCLEOTIDE SEQUENCE [LARGE SCALE GENOMIC DNA]</scope>
    <source>
        <strain evidence="2 3">NEAU-GS84</strain>
    </source>
</reference>
<evidence type="ECO:0000313" key="3">
    <source>
        <dbReference type="Proteomes" id="UP000479526"/>
    </source>
</evidence>
<keyword evidence="1" id="KW-0472">Membrane</keyword>
<feature type="transmembrane region" description="Helical" evidence="1">
    <location>
        <begin position="43"/>
        <end position="60"/>
    </location>
</feature>
<proteinExistence type="predicted"/>
<name>A0A7C9N5H0_9ACTN</name>
<dbReference type="RefSeq" id="WP_161482338.1">
    <property type="nucleotide sequence ID" value="NZ_WXEW01000008.1"/>
</dbReference>
<feature type="transmembrane region" description="Helical" evidence="1">
    <location>
        <begin position="67"/>
        <end position="88"/>
    </location>
</feature>
<dbReference type="EMBL" id="WXEW01000008">
    <property type="protein sequence ID" value="NAS25234.1"/>
    <property type="molecule type" value="Genomic_DNA"/>
</dbReference>
<sequence>MSPKSIVIAVGVLLVMDLTGAGISVSAGLNADFLEALGPTARLSAPLPMMAAQAILAFAVTRERRAVAIPAAALLVVAGVLAFVSGFFDGGYAAELTTGQRVFQIVLVSGHLVLSALAGVRLAGLLRSAA</sequence>
<keyword evidence="3" id="KW-1185">Reference proteome</keyword>
<keyword evidence="1" id="KW-0812">Transmembrane</keyword>
<evidence type="ECO:0000256" key="1">
    <source>
        <dbReference type="SAM" id="Phobius"/>
    </source>
</evidence>
<dbReference type="Proteomes" id="UP000479526">
    <property type="component" value="Unassembled WGS sequence"/>
</dbReference>
<dbReference type="AlphaFoldDB" id="A0A7C9N5H0"/>
<gene>
    <name evidence="2" type="ORF">GT755_26575</name>
</gene>
<keyword evidence="1" id="KW-1133">Transmembrane helix</keyword>
<evidence type="ECO:0000313" key="2">
    <source>
        <dbReference type="EMBL" id="NAS25234.1"/>
    </source>
</evidence>